<evidence type="ECO:0000256" key="7">
    <source>
        <dbReference type="RuleBase" id="RU361180"/>
    </source>
</evidence>
<comment type="catalytic activity">
    <reaction evidence="1 7">
        <text>alpha,alpha-trehalose + H2O = alpha-D-glucose + beta-D-glucose</text>
        <dbReference type="Rhea" id="RHEA:32675"/>
        <dbReference type="ChEBI" id="CHEBI:15377"/>
        <dbReference type="ChEBI" id="CHEBI:15903"/>
        <dbReference type="ChEBI" id="CHEBI:16551"/>
        <dbReference type="ChEBI" id="CHEBI:17925"/>
        <dbReference type="EC" id="3.2.1.28"/>
    </reaction>
</comment>
<dbReference type="PRINTS" id="PR00744">
    <property type="entry name" value="GLHYDRLASE37"/>
</dbReference>
<evidence type="ECO:0000256" key="2">
    <source>
        <dbReference type="ARBA" id="ARBA00005615"/>
    </source>
</evidence>
<accession>A0ABD2NRZ6</accession>
<dbReference type="Gene3D" id="1.50.10.10">
    <property type="match status" value="1"/>
</dbReference>
<sequence length="557" mass="65137">MIVLTRATCRIFLIIVTMTQLTMTIDPSDVFCKGILLHTVQMARVFEDSKTFVDMKMKYPAQKILERFGNFMAKFHQNPSKHQVKQFVIDNFDRNDTEFRKWNPKDWKEEPEFLKRIPNSNYRKFGIALHKTWKKLGRRITKQVKNEIDRFSLIWVPNPVIVPGGRFREFYYWDSYWIIKGLIISGMTTTVRGMLDNYLYVVDKYGYIPNGGRLYYVGRSQPPMLIPSFKLYMDAKGDLEYLNKSILTLEKEFDFWLTKRTKTVKLDDKEYIMATYGDDSSGPRPESYAEDVDIASTLEKDEIKETFFTEMKAACESGIDFSSRWFIANSTNKGSLLDIKTTSIIPVDLNAFLYGNAVILSEFHQQLQNFERADYYRNLADRWLEAVERVLWHEEIGTWLDYDLINGVRRDYFYASNLAPLWTGCYNRKYEEEIVEKNLNYLDHKNIFNFPGGIPNSLEHTGEQWDFPNAWSPQQHMIIFGLKGTKNTEAQRVARELATKWLASNYEAYVRTKNMAEKYDCTIVGESGGGGEYKVQFGFGWSNGVILDILVNFFSEN</sequence>
<dbReference type="PANTHER" id="PTHR23403">
    <property type="entry name" value="TREHALASE"/>
    <property type="match status" value="1"/>
</dbReference>
<organism evidence="9 10">
    <name type="scientific">Cryptolaemus montrouzieri</name>
    <dbReference type="NCBI Taxonomy" id="559131"/>
    <lineage>
        <taxon>Eukaryota</taxon>
        <taxon>Metazoa</taxon>
        <taxon>Ecdysozoa</taxon>
        <taxon>Arthropoda</taxon>
        <taxon>Hexapoda</taxon>
        <taxon>Insecta</taxon>
        <taxon>Pterygota</taxon>
        <taxon>Neoptera</taxon>
        <taxon>Endopterygota</taxon>
        <taxon>Coleoptera</taxon>
        <taxon>Polyphaga</taxon>
        <taxon>Cucujiformia</taxon>
        <taxon>Coccinelloidea</taxon>
        <taxon>Coccinellidae</taxon>
        <taxon>Scymninae</taxon>
        <taxon>Scymnini</taxon>
        <taxon>Cryptolaemus</taxon>
    </lineage>
</organism>
<evidence type="ECO:0000256" key="8">
    <source>
        <dbReference type="SAM" id="SignalP"/>
    </source>
</evidence>
<dbReference type="EMBL" id="JABFTP020000144">
    <property type="protein sequence ID" value="KAL3280940.1"/>
    <property type="molecule type" value="Genomic_DNA"/>
</dbReference>
<feature type="signal peptide" evidence="8">
    <location>
        <begin position="1"/>
        <end position="24"/>
    </location>
</feature>
<protein>
    <recommendedName>
        <fullName evidence="4 7">Trehalase</fullName>
        <ecNumber evidence="3 7">3.2.1.28</ecNumber>
    </recommendedName>
    <alternativeName>
        <fullName evidence="7">Alpha-trehalose glucohydrolase</fullName>
    </alternativeName>
</protein>
<gene>
    <name evidence="9" type="ORF">HHI36_004167</name>
</gene>
<dbReference type="InterPro" id="IPR012341">
    <property type="entry name" value="6hp_glycosidase-like_sf"/>
</dbReference>
<dbReference type="PROSITE" id="PS00928">
    <property type="entry name" value="TREHALASE_2"/>
    <property type="match status" value="1"/>
</dbReference>
<dbReference type="EC" id="3.2.1.28" evidence="3 7"/>
<evidence type="ECO:0000256" key="5">
    <source>
        <dbReference type="ARBA" id="ARBA00022801"/>
    </source>
</evidence>
<dbReference type="PROSITE" id="PS00927">
    <property type="entry name" value="TREHALASE_1"/>
    <property type="match status" value="1"/>
</dbReference>
<proteinExistence type="inferred from homology"/>
<dbReference type="InterPro" id="IPR001661">
    <property type="entry name" value="Glyco_hydro_37"/>
</dbReference>
<dbReference type="PANTHER" id="PTHR23403:SF1">
    <property type="entry name" value="TREHALASE"/>
    <property type="match status" value="1"/>
</dbReference>
<dbReference type="Proteomes" id="UP001516400">
    <property type="component" value="Unassembled WGS sequence"/>
</dbReference>
<feature type="chain" id="PRO_5044821314" description="Trehalase" evidence="8">
    <location>
        <begin position="25"/>
        <end position="557"/>
    </location>
</feature>
<dbReference type="InterPro" id="IPR018232">
    <property type="entry name" value="Glyco_hydro_37_CS"/>
</dbReference>
<keyword evidence="10" id="KW-1185">Reference proteome</keyword>
<dbReference type="GO" id="GO:0004555">
    <property type="term" value="F:alpha,alpha-trehalase activity"/>
    <property type="evidence" value="ECO:0007669"/>
    <property type="project" value="UniProtKB-EC"/>
</dbReference>
<keyword evidence="5 7" id="KW-0378">Hydrolase</keyword>
<keyword evidence="6 7" id="KW-0326">Glycosidase</keyword>
<comment type="caution">
    <text evidence="9">The sequence shown here is derived from an EMBL/GenBank/DDBJ whole genome shotgun (WGS) entry which is preliminary data.</text>
</comment>
<evidence type="ECO:0000313" key="10">
    <source>
        <dbReference type="Proteomes" id="UP001516400"/>
    </source>
</evidence>
<comment type="similarity">
    <text evidence="2 7">Belongs to the glycosyl hydrolase 37 family.</text>
</comment>
<evidence type="ECO:0000313" key="9">
    <source>
        <dbReference type="EMBL" id="KAL3280940.1"/>
    </source>
</evidence>
<evidence type="ECO:0000256" key="6">
    <source>
        <dbReference type="ARBA" id="ARBA00023295"/>
    </source>
</evidence>
<evidence type="ECO:0000256" key="4">
    <source>
        <dbReference type="ARBA" id="ARBA00019905"/>
    </source>
</evidence>
<evidence type="ECO:0000256" key="1">
    <source>
        <dbReference type="ARBA" id="ARBA00001576"/>
    </source>
</evidence>
<reference evidence="9 10" key="1">
    <citation type="journal article" date="2021" name="BMC Biol.">
        <title>Horizontally acquired antibacterial genes associated with adaptive radiation of ladybird beetles.</title>
        <authorList>
            <person name="Li H.S."/>
            <person name="Tang X.F."/>
            <person name="Huang Y.H."/>
            <person name="Xu Z.Y."/>
            <person name="Chen M.L."/>
            <person name="Du X.Y."/>
            <person name="Qiu B.Y."/>
            <person name="Chen P.T."/>
            <person name="Zhang W."/>
            <person name="Slipinski A."/>
            <person name="Escalona H.E."/>
            <person name="Waterhouse R.M."/>
            <person name="Zwick A."/>
            <person name="Pang H."/>
        </authorList>
    </citation>
    <scope>NUCLEOTIDE SEQUENCE [LARGE SCALE GENOMIC DNA]</scope>
    <source>
        <strain evidence="9">SYSU2018</strain>
    </source>
</reference>
<dbReference type="Pfam" id="PF01204">
    <property type="entry name" value="Trehalase"/>
    <property type="match status" value="1"/>
</dbReference>
<evidence type="ECO:0000256" key="3">
    <source>
        <dbReference type="ARBA" id="ARBA00012757"/>
    </source>
</evidence>
<dbReference type="AlphaFoldDB" id="A0ABD2NRZ6"/>
<dbReference type="SUPFAM" id="SSF48208">
    <property type="entry name" value="Six-hairpin glycosidases"/>
    <property type="match status" value="1"/>
</dbReference>
<keyword evidence="8" id="KW-0732">Signal</keyword>
<dbReference type="InterPro" id="IPR008928">
    <property type="entry name" value="6-hairpin_glycosidase_sf"/>
</dbReference>
<name>A0ABD2NRZ6_9CUCU</name>